<dbReference type="Pfam" id="PF12222">
    <property type="entry name" value="PNGaseA"/>
    <property type="match status" value="1"/>
</dbReference>
<evidence type="ECO:0000256" key="1">
    <source>
        <dbReference type="SAM" id="SignalP"/>
    </source>
</evidence>
<dbReference type="AlphaFoldDB" id="A0AAP0QI45"/>
<organism evidence="3 4">
    <name type="scientific">Citrus x changshan-huyou</name>
    <dbReference type="NCBI Taxonomy" id="2935761"/>
    <lineage>
        <taxon>Eukaryota</taxon>
        <taxon>Viridiplantae</taxon>
        <taxon>Streptophyta</taxon>
        <taxon>Embryophyta</taxon>
        <taxon>Tracheophyta</taxon>
        <taxon>Spermatophyta</taxon>
        <taxon>Magnoliopsida</taxon>
        <taxon>eudicotyledons</taxon>
        <taxon>Gunneridae</taxon>
        <taxon>Pentapetalae</taxon>
        <taxon>rosids</taxon>
        <taxon>malvids</taxon>
        <taxon>Sapindales</taxon>
        <taxon>Rutaceae</taxon>
        <taxon>Aurantioideae</taxon>
        <taxon>Citrus</taxon>
    </lineage>
</organism>
<evidence type="ECO:0000313" key="3">
    <source>
        <dbReference type="EMBL" id="KAK9186666.1"/>
    </source>
</evidence>
<dbReference type="InterPro" id="IPR056948">
    <property type="entry name" value="PNGaseA_N"/>
</dbReference>
<reference evidence="3 4" key="1">
    <citation type="submission" date="2024-05" db="EMBL/GenBank/DDBJ databases">
        <title>Haplotype-resolved chromosome-level genome assembly of Huyou (Citrus changshanensis).</title>
        <authorList>
            <person name="Miao C."/>
            <person name="Chen W."/>
            <person name="Wu Y."/>
            <person name="Wang L."/>
            <person name="Zhao S."/>
            <person name="Grierson D."/>
            <person name="Xu C."/>
            <person name="Chen K."/>
        </authorList>
    </citation>
    <scope>NUCLEOTIDE SEQUENCE [LARGE SCALE GENOMIC DNA]</scope>
    <source>
        <strain evidence="3">01-14</strain>
        <tissue evidence="3">Leaf</tissue>
    </source>
</reference>
<accession>A0AAP0QI45</accession>
<dbReference type="Proteomes" id="UP001428341">
    <property type="component" value="Unassembled WGS sequence"/>
</dbReference>
<feature type="signal peptide" evidence="1">
    <location>
        <begin position="1"/>
        <end position="21"/>
    </location>
</feature>
<name>A0AAP0QI45_9ROSI</name>
<evidence type="ECO:0000313" key="4">
    <source>
        <dbReference type="Proteomes" id="UP001428341"/>
    </source>
</evidence>
<comment type="caution">
    <text evidence="3">The sequence shown here is derived from an EMBL/GenBank/DDBJ whole genome shotgun (WGS) entry which is preliminary data.</text>
</comment>
<evidence type="ECO:0000259" key="2">
    <source>
        <dbReference type="Pfam" id="PF12222"/>
    </source>
</evidence>
<dbReference type="EMBL" id="JBCGBO010000007">
    <property type="protein sequence ID" value="KAK9186666.1"/>
    <property type="molecule type" value="Genomic_DNA"/>
</dbReference>
<proteinExistence type="predicted"/>
<sequence length="586" mass="65795">MHCTFALFLLFTATSPPLSLSFSSASAPAPDRSFKPFPSRSAPQEFIEIAHPLPSDYVAQIPTCTRALLSHSFADTINKPPFTTRYSPPSNCPGPWARVILEFHATCKGEQYARIAGLWLGGCELLRTSTAEPSQSGIFWTVRKDVTSYSSLLARSKLKVTMMLENVVNDVYTGIYHVNCTLFFYNAGAVMVPSILSPHDFNSKLGPQSFKYFGTPADLIIPIADDGEKGHWFRIESASDLKFKKVKFPLNAYRLVLELYVSFHGNDEFWYSNPPDSYIESNNLPTDRGNGNFREVFVTIDRNFAASEFPLPVIYTGGINPLFWEPIVAIGAFNLPTYEMDLTPFLGRVLDGKKHEIGIGVNDAISYWLVNANLHIWLDHKAPRVWARSSVYHYPKLSIDRGESFKLLDGRFEIKAKRKTKFAGWVKSSLGNLTTDVSRHYGLKSIIKFKNNGTYKLVHQKAKVTGRVQVRNEMLNLTAHVSVRRRCPLDVATATLPGSRKDRYLQHTNLSHLIRATSTGEFRSSLANHQVSTGWMKVKDHSVRSGKANTTQSFSYRDAFACYNRYVLASNGKLVSDKPKPCVASF</sequence>
<dbReference type="PANTHER" id="PTHR31104">
    <property type="entry name" value="PEPTIDE-N4-(N-ACETYL-BETA-GLUCOSAMINYL)ASPARAGINE AMIDASE A PROTEIN"/>
    <property type="match status" value="1"/>
</dbReference>
<gene>
    <name evidence="3" type="ORF">WN944_018054</name>
</gene>
<protein>
    <recommendedName>
        <fullName evidence="2">Peptide N-acetyl-beta-D-glucosaminyl asparaginase amidase A N-terminal domain-containing protein</fullName>
    </recommendedName>
</protein>
<dbReference type="InterPro" id="IPR021102">
    <property type="entry name" value="PNGase_A"/>
</dbReference>
<feature type="domain" description="Peptide N-acetyl-beta-D-glucosaminyl asparaginase amidase A N-terminal" evidence="2">
    <location>
        <begin position="58"/>
        <end position="385"/>
    </location>
</feature>
<keyword evidence="4" id="KW-1185">Reference proteome</keyword>
<feature type="chain" id="PRO_5042998986" description="Peptide N-acetyl-beta-D-glucosaminyl asparaginase amidase A N-terminal domain-containing protein" evidence="1">
    <location>
        <begin position="22"/>
        <end position="586"/>
    </location>
</feature>
<keyword evidence="1" id="KW-0732">Signal</keyword>